<dbReference type="RefSeq" id="WP_160367807.1">
    <property type="nucleotide sequence ID" value="NZ_WSQA01000002.1"/>
</dbReference>
<gene>
    <name evidence="2" type="ORF">GQF63_03955</name>
</gene>
<accession>A0A6N8KVN7</accession>
<organism evidence="2 3">
    <name type="scientific">Sphingobacterium humi</name>
    <dbReference type="NCBI Taxonomy" id="1796905"/>
    <lineage>
        <taxon>Bacteria</taxon>
        <taxon>Pseudomonadati</taxon>
        <taxon>Bacteroidota</taxon>
        <taxon>Sphingobacteriia</taxon>
        <taxon>Sphingobacteriales</taxon>
        <taxon>Sphingobacteriaceae</taxon>
        <taxon>Sphingobacterium</taxon>
    </lineage>
</organism>
<sequence>MYEVVIKYKNRKTLKVLAVLGEFLGFTIAIPDKKHKDKMYYINCIQILQGDGKIDIKDINAIFTGKDIDAKNLRKSAWQRKK</sequence>
<dbReference type="OrthoDB" id="798837at2"/>
<evidence type="ECO:0000313" key="2">
    <source>
        <dbReference type="EMBL" id="MVZ61167.1"/>
    </source>
</evidence>
<dbReference type="Proteomes" id="UP000435036">
    <property type="component" value="Unassembled WGS sequence"/>
</dbReference>
<proteinExistence type="predicted"/>
<name>A0A6N8KVN7_9SPHI</name>
<reference evidence="2 3" key="1">
    <citation type="submission" date="2019-12" db="EMBL/GenBank/DDBJ databases">
        <authorList>
            <person name="Dong K."/>
        </authorList>
    </citation>
    <scope>NUCLEOTIDE SEQUENCE [LARGE SCALE GENOMIC DNA]</scope>
    <source>
        <strain evidence="2 3">JCM 31225</strain>
    </source>
</reference>
<keyword evidence="3" id="KW-1185">Reference proteome</keyword>
<evidence type="ECO:0000256" key="1">
    <source>
        <dbReference type="SAM" id="Phobius"/>
    </source>
</evidence>
<keyword evidence="1" id="KW-0472">Membrane</keyword>
<protein>
    <submittedName>
        <fullName evidence="2">Uncharacterized protein</fullName>
    </submittedName>
</protein>
<dbReference type="EMBL" id="WSQA01000002">
    <property type="protein sequence ID" value="MVZ61167.1"/>
    <property type="molecule type" value="Genomic_DNA"/>
</dbReference>
<evidence type="ECO:0000313" key="3">
    <source>
        <dbReference type="Proteomes" id="UP000435036"/>
    </source>
</evidence>
<dbReference type="AlphaFoldDB" id="A0A6N8KVN7"/>
<keyword evidence="1" id="KW-0812">Transmembrane</keyword>
<feature type="transmembrane region" description="Helical" evidence="1">
    <location>
        <begin position="12"/>
        <end position="30"/>
    </location>
</feature>
<comment type="caution">
    <text evidence="2">The sequence shown here is derived from an EMBL/GenBank/DDBJ whole genome shotgun (WGS) entry which is preliminary data.</text>
</comment>
<keyword evidence="1" id="KW-1133">Transmembrane helix</keyword>